<gene>
    <name evidence="1" type="ORF">LCDPAC01_00200</name>
</gene>
<name>A0A481YMG5_9VIRU</name>
<dbReference type="EMBL" id="MK500278">
    <property type="protein sequence ID" value="QBK84539.1"/>
    <property type="molecule type" value="Genomic_DNA"/>
</dbReference>
<reference evidence="1" key="1">
    <citation type="journal article" date="2019" name="MBio">
        <title>Virus Genomes from Deep Sea Sediments Expand the Ocean Megavirome and Support Independent Origins of Viral Gigantism.</title>
        <authorList>
            <person name="Backstrom D."/>
            <person name="Yutin N."/>
            <person name="Jorgensen S.L."/>
            <person name="Dharamshi J."/>
            <person name="Homa F."/>
            <person name="Zaremba-Niedwiedzka K."/>
            <person name="Spang A."/>
            <person name="Wolf Y.I."/>
            <person name="Koonin E.V."/>
            <person name="Ettema T.J."/>
        </authorList>
    </citation>
    <scope>NUCLEOTIDE SEQUENCE</scope>
</reference>
<sequence>MFRILLVQNKLINLTRVRTKSGTGTNKYLNMELITGLDEDLDNVVVVTITDPTGKVTKDLTQTELDGLDSIPFFFFALSRISKRKI</sequence>
<organism evidence="1">
    <name type="scientific">Pithovirus LCDPAC01</name>
    <dbReference type="NCBI Taxonomy" id="2506600"/>
    <lineage>
        <taxon>Viruses</taxon>
        <taxon>Pithoviruses</taxon>
    </lineage>
</organism>
<evidence type="ECO:0000313" key="1">
    <source>
        <dbReference type="EMBL" id="QBK84539.1"/>
    </source>
</evidence>
<proteinExistence type="predicted"/>
<protein>
    <submittedName>
        <fullName evidence="1">Uncharacterized protein</fullName>
    </submittedName>
</protein>
<accession>A0A481YMG5</accession>